<dbReference type="InterPro" id="IPR006693">
    <property type="entry name" value="AB_hydrolase_lipase"/>
</dbReference>
<dbReference type="Ensembl" id="ENSEAST00005070847.1">
    <property type="protein sequence ID" value="ENSEASP00005040166.1"/>
    <property type="gene ID" value="ENSEASG00005030220.1"/>
</dbReference>
<dbReference type="SUPFAM" id="SSF53474">
    <property type="entry name" value="alpha/beta-Hydrolases"/>
    <property type="match status" value="1"/>
</dbReference>
<reference evidence="2" key="3">
    <citation type="submission" date="2025-09" db="UniProtKB">
        <authorList>
            <consortium name="Ensembl"/>
        </authorList>
    </citation>
    <scope>IDENTIFICATION</scope>
</reference>
<dbReference type="InterPro" id="IPR029058">
    <property type="entry name" value="AB_hydrolase_fold"/>
</dbReference>
<keyword evidence="3" id="KW-1185">Reference proteome</keyword>
<dbReference type="GeneTree" id="ENSGT00940000161066"/>
<organism evidence="2 3">
    <name type="scientific">Equus asinus</name>
    <name type="common">Donkey</name>
    <name type="synonym">Equus africanus asinus</name>
    <dbReference type="NCBI Taxonomy" id="9793"/>
    <lineage>
        <taxon>Eukaryota</taxon>
        <taxon>Metazoa</taxon>
        <taxon>Chordata</taxon>
        <taxon>Craniata</taxon>
        <taxon>Vertebrata</taxon>
        <taxon>Euteleostomi</taxon>
        <taxon>Mammalia</taxon>
        <taxon>Eutheria</taxon>
        <taxon>Laurasiatheria</taxon>
        <taxon>Perissodactyla</taxon>
        <taxon>Equidae</taxon>
        <taxon>Equus</taxon>
    </lineage>
</organism>
<reference evidence="2 3" key="1">
    <citation type="journal article" date="2020" name="Nat. Commun.">
        <title>Donkey genomes provide new insights into domestication and selection for coat color.</title>
        <authorList>
            <person name="Wang"/>
            <person name="C."/>
            <person name="Li"/>
            <person name="H."/>
            <person name="Guo"/>
            <person name="Y."/>
            <person name="Huang"/>
            <person name="J."/>
            <person name="Sun"/>
            <person name="Y."/>
            <person name="Min"/>
            <person name="J."/>
            <person name="Wang"/>
            <person name="J."/>
            <person name="Fang"/>
            <person name="X."/>
            <person name="Zhao"/>
            <person name="Z."/>
            <person name="Wang"/>
            <person name="S."/>
            <person name="Zhang"/>
            <person name="Y."/>
            <person name="Liu"/>
            <person name="Q."/>
            <person name="Jiang"/>
            <person name="Q."/>
            <person name="Wang"/>
            <person name="X."/>
            <person name="Guo"/>
            <person name="Y."/>
            <person name="Yang"/>
            <person name="C."/>
            <person name="Wang"/>
            <person name="Y."/>
            <person name="Tian"/>
            <person name="F."/>
            <person name="Zhuang"/>
            <person name="G."/>
            <person name="Fan"/>
            <person name="Y."/>
            <person name="Gao"/>
            <person name="Q."/>
            <person name="Li"/>
            <person name="Y."/>
            <person name="Ju"/>
            <person name="Z."/>
            <person name="Li"/>
            <person name="J."/>
            <person name="Li"/>
            <person name="R."/>
            <person name="Hou"/>
            <person name="M."/>
            <person name="Yang"/>
            <person name="G."/>
            <person name="Liu"/>
            <person name="G."/>
            <person name="Liu"/>
            <person name="W."/>
            <person name="Guo"/>
            <person name="J."/>
            <person name="Pan"/>
            <person name="S."/>
            <person name="Fan"/>
            <person name="G."/>
            <person name="Zhang"/>
            <person name="W."/>
            <person name="Zhang"/>
            <person name="R."/>
            <person name="Yu"/>
            <person name="J."/>
            <person name="Zhang"/>
            <person name="X."/>
            <person name="Yin"/>
            <person name="Q."/>
            <person name="Ji"/>
            <person name="C."/>
            <person name="Jin"/>
            <person name="Y."/>
            <person name="Yue"/>
            <person name="G."/>
            <person name="Liu"/>
            <person name="M."/>
            <person name="Xu"/>
            <person name="J."/>
            <person name="Liu"/>
            <person name="S."/>
            <person name="Jordana"/>
            <person name="J."/>
            <person name="Noce"/>
            <person name="A."/>
            <person name="Amills"/>
            <person name="M."/>
            <person name="Wu"/>
            <person name="D.D."/>
            <person name="Li"/>
            <person name="S."/>
            <person name="Zhou"/>
            <person name="X. and Zhong"/>
            <person name="J."/>
        </authorList>
    </citation>
    <scope>NUCLEOTIDE SEQUENCE [LARGE SCALE GENOMIC DNA]</scope>
</reference>
<dbReference type="AlphaFoldDB" id="A0A9L0IQW1"/>
<dbReference type="PANTHER" id="PTHR11005">
    <property type="entry name" value="LYSOSOMAL ACID LIPASE-RELATED"/>
    <property type="match status" value="1"/>
</dbReference>
<sequence>MTIQSETISYWVYPHEAYEVLTADGYILLLYRIPHGKNDSNHSVQKPVVYLQHGVLLTSSIWISNPPNNSLGFLLADAGYDVWVANNRGNR</sequence>
<dbReference type="GO" id="GO:0006629">
    <property type="term" value="P:lipid metabolic process"/>
    <property type="evidence" value="ECO:0007669"/>
    <property type="project" value="InterPro"/>
</dbReference>
<protein>
    <recommendedName>
        <fullName evidence="1">Partial AB-hydrolase lipase domain-containing protein</fullName>
    </recommendedName>
</protein>
<evidence type="ECO:0000259" key="1">
    <source>
        <dbReference type="Pfam" id="PF04083"/>
    </source>
</evidence>
<feature type="domain" description="Partial AB-hydrolase lipase" evidence="1">
    <location>
        <begin position="5"/>
        <end position="65"/>
    </location>
</feature>
<dbReference type="Proteomes" id="UP000694387">
    <property type="component" value="Chromosome 2"/>
</dbReference>
<proteinExistence type="predicted"/>
<evidence type="ECO:0000313" key="2">
    <source>
        <dbReference type="Ensembl" id="ENSEASP00005040166.1"/>
    </source>
</evidence>
<dbReference type="Gene3D" id="3.40.50.1820">
    <property type="entry name" value="alpha/beta hydrolase"/>
    <property type="match status" value="1"/>
</dbReference>
<gene>
    <name evidence="2" type="primary">LOC106822173</name>
</gene>
<accession>A0A9L0IQW1</accession>
<name>A0A9L0IQW1_EQUAS</name>
<evidence type="ECO:0000313" key="3">
    <source>
        <dbReference type="Proteomes" id="UP000694387"/>
    </source>
</evidence>
<dbReference type="Pfam" id="PF04083">
    <property type="entry name" value="Abhydro_lipase"/>
    <property type="match status" value="1"/>
</dbReference>
<reference evidence="2" key="2">
    <citation type="submission" date="2025-08" db="UniProtKB">
        <authorList>
            <consortium name="Ensembl"/>
        </authorList>
    </citation>
    <scope>IDENTIFICATION</scope>
</reference>